<accession>A0A0S7C0B5</accession>
<dbReference type="PROSITE" id="PS51257">
    <property type="entry name" value="PROKAR_LIPOPROTEIN"/>
    <property type="match status" value="1"/>
</dbReference>
<dbReference type="InterPro" id="IPR050904">
    <property type="entry name" value="Adhesion/Biosynth-related"/>
</dbReference>
<dbReference type="AlphaFoldDB" id="A0A0S7C0B5"/>
<dbReference type="Gene3D" id="2.30.180.10">
    <property type="entry name" value="FAS1 domain"/>
    <property type="match status" value="2"/>
</dbReference>
<name>A0A0S7C0B5_9BACT</name>
<feature type="domain" description="FAS1" evidence="2">
    <location>
        <begin position="177"/>
        <end position="310"/>
    </location>
</feature>
<dbReference type="SUPFAM" id="SSF82153">
    <property type="entry name" value="FAS1 domain"/>
    <property type="match status" value="2"/>
</dbReference>
<evidence type="ECO:0000256" key="1">
    <source>
        <dbReference type="SAM" id="SignalP"/>
    </source>
</evidence>
<evidence type="ECO:0000313" key="4">
    <source>
        <dbReference type="Proteomes" id="UP000053091"/>
    </source>
</evidence>
<feature type="signal peptide" evidence="1">
    <location>
        <begin position="1"/>
        <end position="22"/>
    </location>
</feature>
<reference evidence="3" key="1">
    <citation type="journal article" date="2015" name="Genome Announc.">
        <title>Draft Genome Sequence of Bacteroidales Strain TBC1, a Novel Isolate from a Methanogenic Wastewater Treatment System.</title>
        <authorList>
            <person name="Tourlousse D.M."/>
            <person name="Matsuura N."/>
            <person name="Sun L."/>
            <person name="Toyonaga M."/>
            <person name="Kuroda K."/>
            <person name="Ohashi A."/>
            <person name="Cruz R."/>
            <person name="Yamaguchi T."/>
            <person name="Sekiguchi Y."/>
        </authorList>
    </citation>
    <scope>NUCLEOTIDE SEQUENCE [LARGE SCALE GENOMIC DNA]</scope>
    <source>
        <strain evidence="3">TBC1</strain>
    </source>
</reference>
<keyword evidence="1" id="KW-0732">Signal</keyword>
<dbReference type="RefSeq" id="WP_062043441.1">
    <property type="nucleotide sequence ID" value="NZ_DF968183.1"/>
</dbReference>
<dbReference type="OrthoDB" id="1119934at2"/>
<dbReference type="Proteomes" id="UP000053091">
    <property type="component" value="Unassembled WGS sequence"/>
</dbReference>
<dbReference type="EMBL" id="DF968183">
    <property type="protein sequence ID" value="GAP44331.1"/>
    <property type="molecule type" value="Genomic_DNA"/>
</dbReference>
<protein>
    <submittedName>
        <fullName evidence="3">Uncaracterized surface protein containing fasciclin (FAS1) repeats</fullName>
    </submittedName>
</protein>
<dbReference type="PROSITE" id="PS50213">
    <property type="entry name" value="FAS1"/>
    <property type="match status" value="2"/>
</dbReference>
<dbReference type="Pfam" id="PF02469">
    <property type="entry name" value="Fasciclin"/>
    <property type="match status" value="2"/>
</dbReference>
<keyword evidence="4" id="KW-1185">Reference proteome</keyword>
<dbReference type="PANTHER" id="PTHR10900">
    <property type="entry name" value="PERIOSTIN-RELATED"/>
    <property type="match status" value="1"/>
</dbReference>
<proteinExistence type="predicted"/>
<sequence length="312" mass="32072">MKTNFLKFRFALLAIAATTLFASCSKDEDTPAPPAEMPKDIVEVAVSDARFSILVEAVSKANLVSALQGDGPFTVFAPTNDAFNALFAQLGVSGIADLDAATLTPILLNHVVAGNIKSSDISTGYVSTLNATDPAQAGVQIYVEKGSDVKIDGSKVIIADVMASNGVIHAIDKVILPANVVNHAINNPNFSILVQAVVKAGLVEALSGTGPFTVFAPTNAAFNALFSALGVSGIDALTAEQLSPILLYHVVPGNVRSNQVSSGTVPTLKDGSNLNITVSNMGVNINGSVNVIATDVQGANGVIHVIDAVLVP</sequence>
<dbReference type="FunFam" id="2.30.180.10:FF:000032">
    <property type="entry name" value="Fasciclin domain-containing protein, putative"/>
    <property type="match status" value="2"/>
</dbReference>
<gene>
    <name evidence="3" type="ORF">TBC1_12132</name>
</gene>
<dbReference type="PANTHER" id="PTHR10900:SF77">
    <property type="entry name" value="FI19380P1"/>
    <property type="match status" value="1"/>
</dbReference>
<evidence type="ECO:0000259" key="2">
    <source>
        <dbReference type="PROSITE" id="PS50213"/>
    </source>
</evidence>
<dbReference type="SMART" id="SM00554">
    <property type="entry name" value="FAS1"/>
    <property type="match status" value="2"/>
</dbReference>
<dbReference type="InterPro" id="IPR036378">
    <property type="entry name" value="FAS1_dom_sf"/>
</dbReference>
<dbReference type="GO" id="GO:0005615">
    <property type="term" value="C:extracellular space"/>
    <property type="evidence" value="ECO:0007669"/>
    <property type="project" value="TreeGrafter"/>
</dbReference>
<dbReference type="InterPro" id="IPR000782">
    <property type="entry name" value="FAS1_domain"/>
</dbReference>
<feature type="chain" id="PRO_5006633373" evidence="1">
    <location>
        <begin position="23"/>
        <end position="312"/>
    </location>
</feature>
<feature type="domain" description="FAS1" evidence="2">
    <location>
        <begin position="38"/>
        <end position="175"/>
    </location>
</feature>
<evidence type="ECO:0000313" key="3">
    <source>
        <dbReference type="EMBL" id="GAP44331.1"/>
    </source>
</evidence>
<organism evidence="3">
    <name type="scientific">Lentimicrobium saccharophilum</name>
    <dbReference type="NCBI Taxonomy" id="1678841"/>
    <lineage>
        <taxon>Bacteria</taxon>
        <taxon>Pseudomonadati</taxon>
        <taxon>Bacteroidota</taxon>
        <taxon>Bacteroidia</taxon>
        <taxon>Bacteroidales</taxon>
        <taxon>Lentimicrobiaceae</taxon>
        <taxon>Lentimicrobium</taxon>
    </lineage>
</organism>
<dbReference type="STRING" id="1678841.TBC1_12132"/>